<comment type="caution">
    <text evidence="7">The sequence shown here is derived from an EMBL/GenBank/DDBJ whole genome shotgun (WGS) entry which is preliminary data.</text>
</comment>
<dbReference type="Proteomes" id="UP000755654">
    <property type="component" value="Unassembled WGS sequence"/>
</dbReference>
<evidence type="ECO:0000313" key="8">
    <source>
        <dbReference type="Proteomes" id="UP000755654"/>
    </source>
</evidence>
<dbReference type="PROSITE" id="PS00092">
    <property type="entry name" value="N6_MTASE"/>
    <property type="match status" value="1"/>
</dbReference>
<feature type="binding site" evidence="4">
    <location>
        <begin position="191"/>
        <end position="194"/>
    </location>
    <ligand>
        <name>substrate</name>
    </ligand>
</feature>
<organism evidence="7 8">
    <name type="scientific">Acidithiobacillus sulfurivorans</name>
    <dbReference type="NCBI Taxonomy" id="1958756"/>
    <lineage>
        <taxon>Bacteria</taxon>
        <taxon>Pseudomonadati</taxon>
        <taxon>Pseudomonadota</taxon>
        <taxon>Acidithiobacillia</taxon>
        <taxon>Acidithiobacillales</taxon>
        <taxon>Acidithiobacillaceae</taxon>
        <taxon>Acidithiobacillus</taxon>
    </lineage>
</organism>
<dbReference type="InterPro" id="IPR040758">
    <property type="entry name" value="PrmC_N"/>
</dbReference>
<feature type="binding site" evidence="4">
    <location>
        <begin position="124"/>
        <end position="128"/>
    </location>
    <ligand>
        <name>S-adenosyl-L-methionine</name>
        <dbReference type="ChEBI" id="CHEBI:59789"/>
    </ligand>
</feature>
<dbReference type="InterPro" id="IPR029063">
    <property type="entry name" value="SAM-dependent_MTases_sf"/>
</dbReference>
<evidence type="ECO:0000259" key="5">
    <source>
        <dbReference type="Pfam" id="PF13847"/>
    </source>
</evidence>
<keyword evidence="8" id="KW-1185">Reference proteome</keyword>
<dbReference type="Gene3D" id="1.10.8.10">
    <property type="entry name" value="DNA helicase RuvA subunit, C-terminal domain"/>
    <property type="match status" value="1"/>
</dbReference>
<feature type="domain" description="Methyltransferase" evidence="5">
    <location>
        <begin position="115"/>
        <end position="255"/>
    </location>
</feature>
<dbReference type="RefSeq" id="WP_215882537.1">
    <property type="nucleotide sequence ID" value="NZ_JAAOMP010000013.1"/>
</dbReference>
<dbReference type="GO" id="GO:0102559">
    <property type="term" value="F:peptide chain release factor N(5)-glutamine methyltransferase activity"/>
    <property type="evidence" value="ECO:0007669"/>
    <property type="project" value="UniProtKB-EC"/>
</dbReference>
<dbReference type="NCBIfam" id="TIGR00536">
    <property type="entry name" value="hemK_fam"/>
    <property type="match status" value="1"/>
</dbReference>
<dbReference type="InterPro" id="IPR002052">
    <property type="entry name" value="DNA_methylase_N6_adenine_CS"/>
</dbReference>
<evidence type="ECO:0000313" key="7">
    <source>
        <dbReference type="EMBL" id="MBU2758707.1"/>
    </source>
</evidence>
<dbReference type="HAMAP" id="MF_02126">
    <property type="entry name" value="RF_methyltr_PrmC"/>
    <property type="match status" value="1"/>
</dbReference>
<dbReference type="PANTHER" id="PTHR18895">
    <property type="entry name" value="HEMK METHYLTRANSFERASE"/>
    <property type="match status" value="1"/>
</dbReference>
<sequence length="285" mass="31248">MISLLISLQDWQRHLGAQLAAVSDQPTQEARWLMTHGLGLRSTELLMNPHQVLTPTERAQLQTLLDQRLSGLPLAYCLGEWSFYGLDLAVTAAVLIPRPDSELLVSLALMESQAEDDLQLLDLGTGSGALALVLARERPQARVFAVEQSPEALAVARLNGVRIGLKNIQWLQGDWYAPLDASLRFDQIISNPPYLASNDPHLPDLQHEPRTALVAGPTGLECLEPIIFGARSRLHPGGRILLEHGCEQAAAVCRLLHDQGFQQVQTHCDLAGRERVSSARSPDHA</sequence>
<proteinExistence type="inferred from homology"/>
<dbReference type="SUPFAM" id="SSF53335">
    <property type="entry name" value="S-adenosyl-L-methionine-dependent methyltransferases"/>
    <property type="match status" value="1"/>
</dbReference>
<feature type="domain" description="Release factor glutamine methyltransferase N-terminal" evidence="6">
    <location>
        <begin position="10"/>
        <end position="79"/>
    </location>
</feature>
<feature type="binding site" evidence="4">
    <location>
        <position position="191"/>
    </location>
    <ligand>
        <name>S-adenosyl-L-methionine</name>
        <dbReference type="ChEBI" id="CHEBI:59789"/>
    </ligand>
</feature>
<dbReference type="Gene3D" id="3.40.50.150">
    <property type="entry name" value="Vaccinia Virus protein VP39"/>
    <property type="match status" value="1"/>
</dbReference>
<comment type="catalytic activity">
    <reaction evidence="4">
        <text>L-glutaminyl-[peptide chain release factor] + S-adenosyl-L-methionine = N(5)-methyl-L-glutaminyl-[peptide chain release factor] + S-adenosyl-L-homocysteine + H(+)</text>
        <dbReference type="Rhea" id="RHEA:42896"/>
        <dbReference type="Rhea" id="RHEA-COMP:10271"/>
        <dbReference type="Rhea" id="RHEA-COMP:10272"/>
        <dbReference type="ChEBI" id="CHEBI:15378"/>
        <dbReference type="ChEBI" id="CHEBI:30011"/>
        <dbReference type="ChEBI" id="CHEBI:57856"/>
        <dbReference type="ChEBI" id="CHEBI:59789"/>
        <dbReference type="ChEBI" id="CHEBI:61891"/>
        <dbReference type="EC" id="2.1.1.297"/>
    </reaction>
</comment>
<comment type="function">
    <text evidence="4">Methylates the class 1 translation termination release factors RF1/PrfA and RF2/PrfB on the glutamine residue of the universally conserved GGQ motif.</text>
</comment>
<gene>
    <name evidence="4 7" type="primary">prmC</name>
    <name evidence="7" type="ORF">HAP95_00520</name>
</gene>
<dbReference type="NCBIfam" id="TIGR03534">
    <property type="entry name" value="RF_mod_PrmC"/>
    <property type="match status" value="1"/>
</dbReference>
<dbReference type="Pfam" id="PF17827">
    <property type="entry name" value="PrmC_N"/>
    <property type="match status" value="1"/>
</dbReference>
<evidence type="ECO:0000256" key="1">
    <source>
        <dbReference type="ARBA" id="ARBA00022603"/>
    </source>
</evidence>
<dbReference type="CDD" id="cd02440">
    <property type="entry name" value="AdoMet_MTases"/>
    <property type="match status" value="1"/>
</dbReference>
<dbReference type="InterPro" id="IPR004556">
    <property type="entry name" value="HemK-like"/>
</dbReference>
<dbReference type="InterPro" id="IPR019874">
    <property type="entry name" value="RF_methyltr_PrmC"/>
</dbReference>
<reference evidence="7 8" key="1">
    <citation type="journal article" date="2021" name="ISME J.">
        <title>Genomic evolution of the class Acidithiobacillia: deep-branching Proteobacteria living in extreme acidic conditions.</title>
        <authorList>
            <person name="Moya-Beltran A."/>
            <person name="Beard S."/>
            <person name="Rojas-Villalobos C."/>
            <person name="Issotta F."/>
            <person name="Gallardo Y."/>
            <person name="Ulloa R."/>
            <person name="Giaveno A."/>
            <person name="Degli Esposti M."/>
            <person name="Johnson D.B."/>
            <person name="Quatrini R."/>
        </authorList>
    </citation>
    <scope>NUCLEOTIDE SEQUENCE [LARGE SCALE GENOMIC DNA]</scope>
    <source>
        <strain evidence="7 8">RW2</strain>
    </source>
</reference>
<keyword evidence="3 4" id="KW-0949">S-adenosyl-L-methionine</keyword>
<comment type="similarity">
    <text evidence="4">Belongs to the protein N5-glutamine methyltransferase family. PrmC subfamily.</text>
</comment>
<feature type="binding site" evidence="4">
    <location>
        <position position="147"/>
    </location>
    <ligand>
        <name>S-adenosyl-L-methionine</name>
        <dbReference type="ChEBI" id="CHEBI:59789"/>
    </ligand>
</feature>
<dbReference type="PANTHER" id="PTHR18895:SF74">
    <property type="entry name" value="MTRF1L RELEASE FACTOR GLUTAMINE METHYLTRANSFERASE"/>
    <property type="match status" value="1"/>
</dbReference>
<keyword evidence="1 4" id="KW-0489">Methyltransferase</keyword>
<feature type="binding site" evidence="4">
    <location>
        <position position="175"/>
    </location>
    <ligand>
        <name>S-adenosyl-L-methionine</name>
        <dbReference type="ChEBI" id="CHEBI:59789"/>
    </ligand>
</feature>
<dbReference type="EC" id="2.1.1.297" evidence="4"/>
<dbReference type="InterPro" id="IPR025714">
    <property type="entry name" value="Methyltranfer_dom"/>
</dbReference>
<evidence type="ECO:0000256" key="2">
    <source>
        <dbReference type="ARBA" id="ARBA00022679"/>
    </source>
</evidence>
<evidence type="ECO:0000256" key="4">
    <source>
        <dbReference type="HAMAP-Rule" id="MF_02126"/>
    </source>
</evidence>
<keyword evidence="2 4" id="KW-0808">Transferase</keyword>
<dbReference type="EMBL" id="JAAOMP010000013">
    <property type="protein sequence ID" value="MBU2758707.1"/>
    <property type="molecule type" value="Genomic_DNA"/>
</dbReference>
<protein>
    <recommendedName>
        <fullName evidence="4">Release factor glutamine methyltransferase</fullName>
        <shortName evidence="4">RF MTase</shortName>
        <ecNumber evidence="4">2.1.1.297</ecNumber>
    </recommendedName>
    <alternativeName>
        <fullName evidence="4">N5-glutamine methyltransferase PrmC</fullName>
    </alternativeName>
    <alternativeName>
        <fullName evidence="4">Protein-(glutamine-N5) MTase PrmC</fullName>
    </alternativeName>
    <alternativeName>
        <fullName evidence="4">Protein-glutamine N-methyltransferase PrmC</fullName>
    </alternativeName>
</protein>
<dbReference type="Pfam" id="PF13847">
    <property type="entry name" value="Methyltransf_31"/>
    <property type="match status" value="1"/>
</dbReference>
<dbReference type="InterPro" id="IPR050320">
    <property type="entry name" value="N5-glutamine_MTase"/>
</dbReference>
<evidence type="ECO:0000259" key="6">
    <source>
        <dbReference type="Pfam" id="PF17827"/>
    </source>
</evidence>
<dbReference type="GO" id="GO:0032259">
    <property type="term" value="P:methylation"/>
    <property type="evidence" value="ECO:0007669"/>
    <property type="project" value="UniProtKB-KW"/>
</dbReference>
<name>A0ABS5ZU26_9PROT</name>
<evidence type="ECO:0000256" key="3">
    <source>
        <dbReference type="ARBA" id="ARBA00022691"/>
    </source>
</evidence>
<accession>A0ABS5ZU26</accession>